<feature type="region of interest" description="Disordered" evidence="1">
    <location>
        <begin position="67"/>
        <end position="113"/>
    </location>
</feature>
<dbReference type="AlphaFoldDB" id="A0A445AMR4"/>
<keyword evidence="2" id="KW-0812">Transmembrane</keyword>
<gene>
    <name evidence="3" type="ORF">Ahy_B01g051761</name>
</gene>
<feature type="compositionally biased region" description="Polar residues" evidence="1">
    <location>
        <begin position="94"/>
        <end position="113"/>
    </location>
</feature>
<evidence type="ECO:0000256" key="1">
    <source>
        <dbReference type="SAM" id="MobiDB-lite"/>
    </source>
</evidence>
<keyword evidence="4" id="KW-1185">Reference proteome</keyword>
<evidence type="ECO:0000256" key="2">
    <source>
        <dbReference type="SAM" id="Phobius"/>
    </source>
</evidence>
<dbReference type="Proteomes" id="UP000289738">
    <property type="component" value="Chromosome B01"/>
</dbReference>
<protein>
    <submittedName>
        <fullName evidence="3">Uncharacterized protein</fullName>
    </submittedName>
</protein>
<evidence type="ECO:0000313" key="4">
    <source>
        <dbReference type="Proteomes" id="UP000289738"/>
    </source>
</evidence>
<evidence type="ECO:0000313" key="3">
    <source>
        <dbReference type="EMBL" id="RYR27723.1"/>
    </source>
</evidence>
<dbReference type="EMBL" id="SDMP01000011">
    <property type="protein sequence ID" value="RYR27723.1"/>
    <property type="molecule type" value="Genomic_DNA"/>
</dbReference>
<feature type="region of interest" description="Disordered" evidence="1">
    <location>
        <begin position="150"/>
        <end position="169"/>
    </location>
</feature>
<organism evidence="3 4">
    <name type="scientific">Arachis hypogaea</name>
    <name type="common">Peanut</name>
    <dbReference type="NCBI Taxonomy" id="3818"/>
    <lineage>
        <taxon>Eukaryota</taxon>
        <taxon>Viridiplantae</taxon>
        <taxon>Streptophyta</taxon>
        <taxon>Embryophyta</taxon>
        <taxon>Tracheophyta</taxon>
        <taxon>Spermatophyta</taxon>
        <taxon>Magnoliopsida</taxon>
        <taxon>eudicotyledons</taxon>
        <taxon>Gunneridae</taxon>
        <taxon>Pentapetalae</taxon>
        <taxon>rosids</taxon>
        <taxon>fabids</taxon>
        <taxon>Fabales</taxon>
        <taxon>Fabaceae</taxon>
        <taxon>Papilionoideae</taxon>
        <taxon>50 kb inversion clade</taxon>
        <taxon>dalbergioids sensu lato</taxon>
        <taxon>Dalbergieae</taxon>
        <taxon>Pterocarpus clade</taxon>
        <taxon>Arachis</taxon>
    </lineage>
</organism>
<keyword evidence="2" id="KW-0472">Membrane</keyword>
<name>A0A445AMR4_ARAHY</name>
<keyword evidence="2" id="KW-1133">Transmembrane helix</keyword>
<sequence length="169" mass="19051">MTTTPYNNNNNTNYYYYGPKQQEQVDEVPISQDKNFALHGKIVFLVLTTAFFLLIIFIIVIPRLRNRRGSSSRHESETEGDSTVAAPHNRGRDSSSTACETQDNNSTVCETRNGSSGAWRTYDDIMCNCDNGDLDDGINRHTMQRRAIAMRQREDNDDTAAVPPGIARQ</sequence>
<proteinExistence type="predicted"/>
<comment type="caution">
    <text evidence="3">The sequence shown here is derived from an EMBL/GenBank/DDBJ whole genome shotgun (WGS) entry which is preliminary data.</text>
</comment>
<reference evidence="3 4" key="1">
    <citation type="submission" date="2019-01" db="EMBL/GenBank/DDBJ databases">
        <title>Sequencing of cultivated peanut Arachis hypogaea provides insights into genome evolution and oil improvement.</title>
        <authorList>
            <person name="Chen X."/>
        </authorList>
    </citation>
    <scope>NUCLEOTIDE SEQUENCE [LARGE SCALE GENOMIC DNA]</scope>
    <source>
        <strain evidence="4">cv. Fuhuasheng</strain>
        <tissue evidence="3">Leaves</tissue>
    </source>
</reference>
<feature type="transmembrane region" description="Helical" evidence="2">
    <location>
        <begin position="42"/>
        <end position="64"/>
    </location>
</feature>
<accession>A0A445AMR4</accession>